<reference evidence="2" key="1">
    <citation type="submission" date="2022-10" db="EMBL/GenBank/DDBJ databases">
        <title>Rhodococcus sp.75.</title>
        <authorList>
            <person name="Sun M."/>
        </authorList>
    </citation>
    <scope>NUCLEOTIDE SEQUENCE</scope>
    <source>
        <strain evidence="2">75</strain>
    </source>
</reference>
<dbReference type="EMBL" id="CP110615">
    <property type="protein sequence ID" value="UZJ23615.1"/>
    <property type="molecule type" value="Genomic_DNA"/>
</dbReference>
<gene>
    <name evidence="2" type="ORF">RHODO2019_10335</name>
</gene>
<name>A0ABY6NW68_9NOCA</name>
<proteinExistence type="predicted"/>
<dbReference type="RefSeq" id="WP_265381722.1">
    <property type="nucleotide sequence ID" value="NZ_CP110615.1"/>
</dbReference>
<evidence type="ECO:0000313" key="3">
    <source>
        <dbReference type="Proteomes" id="UP001164965"/>
    </source>
</evidence>
<feature type="region of interest" description="Disordered" evidence="1">
    <location>
        <begin position="28"/>
        <end position="52"/>
    </location>
</feature>
<organism evidence="2 3">
    <name type="scientific">Rhodococcus antarcticus</name>
    <dbReference type="NCBI Taxonomy" id="2987751"/>
    <lineage>
        <taxon>Bacteria</taxon>
        <taxon>Bacillati</taxon>
        <taxon>Actinomycetota</taxon>
        <taxon>Actinomycetes</taxon>
        <taxon>Mycobacteriales</taxon>
        <taxon>Nocardiaceae</taxon>
        <taxon>Rhodococcus</taxon>
    </lineage>
</organism>
<accession>A0ABY6NW68</accession>
<sequence>MSTDPSDTRTMRERMEAGELYRAQLLTPAHPVLWSPADRGGRLPGRSPSGTT</sequence>
<keyword evidence="3" id="KW-1185">Reference proteome</keyword>
<protein>
    <submittedName>
        <fullName evidence="2">Uncharacterized protein</fullName>
    </submittedName>
</protein>
<dbReference type="Proteomes" id="UP001164965">
    <property type="component" value="Chromosome"/>
</dbReference>
<evidence type="ECO:0000256" key="1">
    <source>
        <dbReference type="SAM" id="MobiDB-lite"/>
    </source>
</evidence>
<evidence type="ECO:0000313" key="2">
    <source>
        <dbReference type="EMBL" id="UZJ23615.1"/>
    </source>
</evidence>